<dbReference type="GO" id="GO:0000981">
    <property type="term" value="F:DNA-binding transcription factor activity, RNA polymerase II-specific"/>
    <property type="evidence" value="ECO:0007669"/>
    <property type="project" value="InterPro"/>
</dbReference>
<dbReference type="Pfam" id="PF00046">
    <property type="entry name" value="Homeodomain"/>
    <property type="match status" value="1"/>
</dbReference>
<evidence type="ECO:0000256" key="8">
    <source>
        <dbReference type="RuleBase" id="RU000682"/>
    </source>
</evidence>
<dbReference type="GO" id="GO:0043049">
    <property type="term" value="P:otic placode formation"/>
    <property type="evidence" value="ECO:0007669"/>
    <property type="project" value="UniProtKB-ARBA"/>
</dbReference>
<keyword evidence="5 7" id="KW-0539">Nucleus</keyword>
<dbReference type="InterPro" id="IPR001356">
    <property type="entry name" value="HD"/>
</dbReference>
<dbReference type="SUPFAM" id="SSF46689">
    <property type="entry name" value="Homeodomain-like"/>
    <property type="match status" value="1"/>
</dbReference>
<dbReference type="PROSITE" id="PS50071">
    <property type="entry name" value="HOMEOBOX_2"/>
    <property type="match status" value="1"/>
</dbReference>
<dbReference type="Proteomes" id="UP001239994">
    <property type="component" value="Unassembled WGS sequence"/>
</dbReference>
<accession>A0AAD8Z0N7</accession>
<dbReference type="FunFam" id="1.10.10.60:FF:000134">
    <property type="entry name" value="Homeobox protein MSX-1"/>
    <property type="match status" value="1"/>
</dbReference>
<feature type="non-terminal residue" evidence="11">
    <location>
        <position position="1"/>
    </location>
</feature>
<dbReference type="AlphaFoldDB" id="A0AAD8Z0N7"/>
<comment type="caution">
    <text evidence="11">The sequence shown here is derived from an EMBL/GenBank/DDBJ whole genome shotgun (WGS) entry which is preliminary data.</text>
</comment>
<evidence type="ECO:0000313" key="11">
    <source>
        <dbReference type="EMBL" id="KAK1789279.1"/>
    </source>
</evidence>
<dbReference type="PRINTS" id="PR00024">
    <property type="entry name" value="HOMEOBOX"/>
</dbReference>
<dbReference type="InterPro" id="IPR050674">
    <property type="entry name" value="Msh_Homeobox_Regulators"/>
</dbReference>
<feature type="domain" description="Homeobox" evidence="10">
    <location>
        <begin position="127"/>
        <end position="187"/>
    </location>
</feature>
<feature type="DNA-binding region" description="Homeobox" evidence="7">
    <location>
        <begin position="129"/>
        <end position="188"/>
    </location>
</feature>
<dbReference type="GO" id="GO:0005634">
    <property type="term" value="C:nucleus"/>
    <property type="evidence" value="ECO:0007669"/>
    <property type="project" value="UniProtKB-SubCell"/>
</dbReference>
<evidence type="ECO:0000313" key="12">
    <source>
        <dbReference type="Proteomes" id="UP001239994"/>
    </source>
</evidence>
<evidence type="ECO:0000256" key="3">
    <source>
        <dbReference type="ARBA" id="ARBA00023125"/>
    </source>
</evidence>
<keyword evidence="2" id="KW-0217">Developmental protein</keyword>
<evidence type="ECO:0000256" key="2">
    <source>
        <dbReference type="ARBA" id="ARBA00022473"/>
    </source>
</evidence>
<dbReference type="SMART" id="SM00389">
    <property type="entry name" value="HOX"/>
    <property type="match status" value="1"/>
</dbReference>
<organism evidence="11 12">
    <name type="scientific">Electrophorus voltai</name>
    <dbReference type="NCBI Taxonomy" id="2609070"/>
    <lineage>
        <taxon>Eukaryota</taxon>
        <taxon>Metazoa</taxon>
        <taxon>Chordata</taxon>
        <taxon>Craniata</taxon>
        <taxon>Vertebrata</taxon>
        <taxon>Euteleostomi</taxon>
        <taxon>Actinopterygii</taxon>
        <taxon>Neopterygii</taxon>
        <taxon>Teleostei</taxon>
        <taxon>Ostariophysi</taxon>
        <taxon>Gymnotiformes</taxon>
        <taxon>Gymnotoidei</taxon>
        <taxon>Gymnotidae</taxon>
        <taxon>Electrophorus</taxon>
    </lineage>
</organism>
<feature type="region of interest" description="Disordered" evidence="9">
    <location>
        <begin position="1"/>
        <end position="69"/>
    </location>
</feature>
<gene>
    <name evidence="11" type="ORF">P4O66_015216</name>
</gene>
<dbReference type="Gene3D" id="1.10.10.60">
    <property type="entry name" value="Homeodomain-like"/>
    <property type="match status" value="1"/>
</dbReference>
<reference evidence="11" key="1">
    <citation type="submission" date="2023-03" db="EMBL/GenBank/DDBJ databases">
        <title>Electrophorus voltai genome.</title>
        <authorList>
            <person name="Bian C."/>
        </authorList>
    </citation>
    <scope>NUCLEOTIDE SEQUENCE</scope>
    <source>
        <strain evidence="11">CB-2022</strain>
        <tissue evidence="11">Muscle</tissue>
    </source>
</reference>
<dbReference type="PANTHER" id="PTHR24338:SF10">
    <property type="entry name" value="HOMEOBOX PROTEIN MSX-2"/>
    <property type="match status" value="1"/>
</dbReference>
<feature type="compositionally biased region" description="Polar residues" evidence="9">
    <location>
        <begin position="54"/>
        <end position="69"/>
    </location>
</feature>
<protein>
    <recommendedName>
        <fullName evidence="10">Homeobox domain-containing protein</fullName>
    </recommendedName>
</protein>
<feature type="compositionally biased region" description="Basic and acidic residues" evidence="9">
    <location>
        <begin position="18"/>
        <end position="32"/>
    </location>
</feature>
<dbReference type="InterPro" id="IPR017970">
    <property type="entry name" value="Homeobox_CS"/>
</dbReference>
<dbReference type="InterPro" id="IPR020479">
    <property type="entry name" value="HD_metazoa"/>
</dbReference>
<evidence type="ECO:0000256" key="1">
    <source>
        <dbReference type="ARBA" id="ARBA00004123"/>
    </source>
</evidence>
<feature type="compositionally biased region" description="Polar residues" evidence="9">
    <location>
        <begin position="1"/>
        <end position="15"/>
    </location>
</feature>
<dbReference type="GO" id="GO:0000977">
    <property type="term" value="F:RNA polymerase II transcription regulatory region sequence-specific DNA binding"/>
    <property type="evidence" value="ECO:0007669"/>
    <property type="project" value="TreeGrafter"/>
</dbReference>
<evidence type="ECO:0000256" key="6">
    <source>
        <dbReference type="ARBA" id="ARBA00038425"/>
    </source>
</evidence>
<evidence type="ECO:0000259" key="10">
    <source>
        <dbReference type="PROSITE" id="PS50071"/>
    </source>
</evidence>
<sequence>GSCSGMNTELQKDTVSSWDDHGSPSSSKEHTLRVSSLPFSVEALMSERGARNGRAQQTNPAHVITLRSTRSVQDPSYFEDFSKISGPSSPVKSEVSDQEDASWIKSVSSSPPPRQLTPNTCSLRKHKMNRKPRTPFTTAQLLALERKFRQKQYLSIAERAEFSSSLCLTETQVKIWFQNRRAKAKRLQEAEMEKLKMATKSVLHSGLSLPLPLSTQPQAALLLYGQSSQVPFCRYPLPMPSLGIYSTPVGYSMYHLS</sequence>
<dbReference type="PANTHER" id="PTHR24338">
    <property type="entry name" value="HOMEOBOX PROTEIN MSX"/>
    <property type="match status" value="1"/>
</dbReference>
<dbReference type="CDD" id="cd00086">
    <property type="entry name" value="homeodomain"/>
    <property type="match status" value="1"/>
</dbReference>
<proteinExistence type="inferred from homology"/>
<keyword evidence="12" id="KW-1185">Reference proteome</keyword>
<evidence type="ECO:0000256" key="4">
    <source>
        <dbReference type="ARBA" id="ARBA00023155"/>
    </source>
</evidence>
<dbReference type="InterPro" id="IPR009057">
    <property type="entry name" value="Homeodomain-like_sf"/>
</dbReference>
<feature type="region of interest" description="Disordered" evidence="9">
    <location>
        <begin position="82"/>
        <end position="120"/>
    </location>
</feature>
<dbReference type="PROSITE" id="PS00027">
    <property type="entry name" value="HOMEOBOX_1"/>
    <property type="match status" value="1"/>
</dbReference>
<dbReference type="EMBL" id="JAROKS010000022">
    <property type="protein sequence ID" value="KAK1789279.1"/>
    <property type="molecule type" value="Genomic_DNA"/>
</dbReference>
<keyword evidence="3 7" id="KW-0238">DNA-binding</keyword>
<name>A0AAD8Z0N7_9TELE</name>
<comment type="similarity">
    <text evidence="6">Belongs to the Msh homeobox family.</text>
</comment>
<comment type="subcellular location">
    <subcellularLocation>
        <location evidence="1 7 8">Nucleus</location>
    </subcellularLocation>
</comment>
<evidence type="ECO:0000256" key="9">
    <source>
        <dbReference type="SAM" id="MobiDB-lite"/>
    </source>
</evidence>
<keyword evidence="4 7" id="KW-0371">Homeobox</keyword>
<evidence type="ECO:0000256" key="7">
    <source>
        <dbReference type="PROSITE-ProRule" id="PRU00108"/>
    </source>
</evidence>
<evidence type="ECO:0000256" key="5">
    <source>
        <dbReference type="ARBA" id="ARBA00023242"/>
    </source>
</evidence>